<protein>
    <recommendedName>
        <fullName evidence="2">DUF7869 domain-containing protein</fullName>
    </recommendedName>
</protein>
<evidence type="ECO:0000313" key="9">
    <source>
        <dbReference type="Proteomes" id="UP001233999"/>
    </source>
</evidence>
<sequence>MCDSEEEYEPERKRGKANKDLQCKEKEKLARQKGKEFVSCKGLLVEAKTTGPDCNCRKKCMGNFSVEEKGSIIDNIYNGRPKNEKDTFLMGLIERYDVARHRPLTKNSKQNLSSFKYFAIKGTSRVEVCRNAYISLHAISSKVVQRLTKLVATNQSPVDMRGKSQNRGNTLDAHIVIKIDDHISSFPKKESHYSSLPVTYLDSSLTVSKMHGLFIKKHPDLKGVIKYEYYLKHFNDNYGYRFGRPQVDVCSTCEDLNTKIKSSTLNDVAKRAAVAELLVHKRRAKKFYSKMENVKNICKERNDVMAIAFDFMQNMPLPFIPVQEMFYLRKLWYYVFNIHDIGRGTSIFYTYTEGEALRGPNEVCSCLLDFINQISEEVKILYVFSDACAGQNRNHTLTRLLATLTMNGRFSVIHQFYPIRGHSFLPCDRTFSVIKRQVRRLDRIYSPNQYDDIIRNARKLNPPYEVKRLLNNQVLNFKGWWPQYFKKTCKDIENKNLTFNISKYRQLVFTQKMKGCVEASEYIDGLHHGTFRLKKQDYVELPTTAAYTGKLGINIKKIQDISKVTHYIPDEYKSFYEDILKYPTSNTADSDKDE</sequence>
<accession>A0AAD8A6M1</accession>
<dbReference type="AlphaFoldDB" id="A0AAD8A6M1"/>
<name>A0AAD8A6M1_DIPPU</name>
<dbReference type="EMBL" id="JASPKZ010007815">
    <property type="protein sequence ID" value="KAJ9582245.1"/>
    <property type="molecule type" value="Genomic_DNA"/>
</dbReference>
<evidence type="ECO:0000256" key="1">
    <source>
        <dbReference type="SAM" id="MobiDB-lite"/>
    </source>
</evidence>
<evidence type="ECO:0000259" key="2">
    <source>
        <dbReference type="Pfam" id="PF25273"/>
    </source>
</evidence>
<dbReference type="Proteomes" id="UP001233999">
    <property type="component" value="Unassembled WGS sequence"/>
</dbReference>
<evidence type="ECO:0000313" key="8">
    <source>
        <dbReference type="EMBL" id="KAJ9597558.1"/>
    </source>
</evidence>
<feature type="domain" description="DUF7869" evidence="2">
    <location>
        <begin position="348"/>
        <end position="513"/>
    </location>
</feature>
<evidence type="ECO:0000313" key="4">
    <source>
        <dbReference type="EMBL" id="KAJ9584556.1"/>
    </source>
</evidence>
<dbReference type="PANTHER" id="PTHR10773">
    <property type="entry name" value="DNA-DIRECTED RNA POLYMERASES I, II, AND III SUBUNIT RPABC2"/>
    <property type="match status" value="1"/>
</dbReference>
<dbReference type="EMBL" id="JASPKZ010007395">
    <property type="protein sequence ID" value="KAJ9584556.1"/>
    <property type="molecule type" value="Genomic_DNA"/>
</dbReference>
<dbReference type="EMBL" id="JASPKZ010006043">
    <property type="protein sequence ID" value="KAJ9587965.1"/>
    <property type="molecule type" value="Genomic_DNA"/>
</dbReference>
<reference evidence="6" key="1">
    <citation type="journal article" date="2023" name="IScience">
        <title>Live-bearing cockroach genome reveals convergent evolutionary mechanisms linked to viviparity in insects and beyond.</title>
        <authorList>
            <person name="Fouks B."/>
            <person name="Harrison M.C."/>
            <person name="Mikhailova A.A."/>
            <person name="Marchal E."/>
            <person name="English S."/>
            <person name="Carruthers M."/>
            <person name="Jennings E.C."/>
            <person name="Chiamaka E.L."/>
            <person name="Frigard R.A."/>
            <person name="Pippel M."/>
            <person name="Attardo G.M."/>
            <person name="Benoit J.B."/>
            <person name="Bornberg-Bauer E."/>
            <person name="Tobe S.S."/>
        </authorList>
    </citation>
    <scope>NUCLEOTIDE SEQUENCE</scope>
    <source>
        <strain evidence="6">Stay&amp;Tobe</strain>
    </source>
</reference>
<dbReference type="EMBL" id="JASPKZ010003442">
    <property type="protein sequence ID" value="KAJ9593424.1"/>
    <property type="molecule type" value="Genomic_DNA"/>
</dbReference>
<dbReference type="EMBL" id="JASPKZ010002317">
    <property type="protein sequence ID" value="KAJ9595742.1"/>
    <property type="molecule type" value="Genomic_DNA"/>
</dbReference>
<evidence type="ECO:0000313" key="7">
    <source>
        <dbReference type="EMBL" id="KAJ9595742.1"/>
    </source>
</evidence>
<evidence type="ECO:0000313" key="5">
    <source>
        <dbReference type="EMBL" id="KAJ9587965.1"/>
    </source>
</evidence>
<reference evidence="6" key="2">
    <citation type="submission" date="2023-05" db="EMBL/GenBank/DDBJ databases">
        <authorList>
            <person name="Fouks B."/>
        </authorList>
    </citation>
    <scope>NUCLEOTIDE SEQUENCE</scope>
    <source>
        <strain evidence="6">Stay&amp;Tobe</strain>
        <tissue evidence="6">Testes</tissue>
    </source>
</reference>
<evidence type="ECO:0000313" key="3">
    <source>
        <dbReference type="EMBL" id="KAJ9582245.1"/>
    </source>
</evidence>
<evidence type="ECO:0000313" key="6">
    <source>
        <dbReference type="EMBL" id="KAJ9593424.1"/>
    </source>
</evidence>
<dbReference type="PANTHER" id="PTHR10773:SF19">
    <property type="match status" value="1"/>
</dbReference>
<dbReference type="Pfam" id="PF25273">
    <property type="entry name" value="DUF7869"/>
    <property type="match status" value="1"/>
</dbReference>
<dbReference type="InterPro" id="IPR057191">
    <property type="entry name" value="DUF7869"/>
</dbReference>
<proteinExistence type="predicted"/>
<dbReference type="EMBL" id="JASPKZ010001600">
    <property type="protein sequence ID" value="KAJ9597558.1"/>
    <property type="molecule type" value="Genomic_DNA"/>
</dbReference>
<organism evidence="6 9">
    <name type="scientific">Diploptera punctata</name>
    <name type="common">Pacific beetle cockroach</name>
    <dbReference type="NCBI Taxonomy" id="6984"/>
    <lineage>
        <taxon>Eukaryota</taxon>
        <taxon>Metazoa</taxon>
        <taxon>Ecdysozoa</taxon>
        <taxon>Arthropoda</taxon>
        <taxon>Hexapoda</taxon>
        <taxon>Insecta</taxon>
        <taxon>Pterygota</taxon>
        <taxon>Neoptera</taxon>
        <taxon>Polyneoptera</taxon>
        <taxon>Dictyoptera</taxon>
        <taxon>Blattodea</taxon>
        <taxon>Blaberoidea</taxon>
        <taxon>Blaberidae</taxon>
        <taxon>Diplopterinae</taxon>
        <taxon>Diploptera</taxon>
    </lineage>
</organism>
<keyword evidence="9" id="KW-1185">Reference proteome</keyword>
<comment type="caution">
    <text evidence="6">The sequence shown here is derived from an EMBL/GenBank/DDBJ whole genome shotgun (WGS) entry which is preliminary data.</text>
</comment>
<feature type="region of interest" description="Disordered" evidence="1">
    <location>
        <begin position="1"/>
        <end position="20"/>
    </location>
</feature>
<gene>
    <name evidence="3" type="ORF">L9F63_003374</name>
    <name evidence="8" type="ORF">L9F63_011559</name>
    <name evidence="7" type="ORF">L9F63_013061</name>
    <name evidence="6" type="ORF">L9F63_015026</name>
    <name evidence="5" type="ORF">L9F63_018594</name>
    <name evidence="4" type="ORF">L9F63_021101</name>
</gene>